<accession>A0ABW2VX90</accession>
<proteinExistence type="predicted"/>
<sequence length="40" mass="4335">MSCARGERQADALPGQTATWGRAMTDQADAFGFSWDRSGK</sequence>
<name>A0ABW2VX90_9ACTN</name>
<dbReference type="Proteomes" id="UP001596957">
    <property type="component" value="Unassembled WGS sequence"/>
</dbReference>
<protein>
    <submittedName>
        <fullName evidence="2">Uncharacterized protein</fullName>
    </submittedName>
</protein>
<dbReference type="EMBL" id="JBHTEC010000008">
    <property type="protein sequence ID" value="MFD0289066.1"/>
    <property type="molecule type" value="Genomic_DNA"/>
</dbReference>
<feature type="compositionally biased region" description="Basic and acidic residues" evidence="1">
    <location>
        <begin position="1"/>
        <end position="10"/>
    </location>
</feature>
<comment type="caution">
    <text evidence="2">The sequence shown here is derived from an EMBL/GenBank/DDBJ whole genome shotgun (WGS) entry which is preliminary data.</text>
</comment>
<gene>
    <name evidence="2" type="ORF">ACFQZP_47230</name>
</gene>
<evidence type="ECO:0000313" key="2">
    <source>
        <dbReference type="EMBL" id="MFD0289066.1"/>
    </source>
</evidence>
<organism evidence="2 3">
    <name type="scientific">Streptomyces lutosisoli</name>
    <dbReference type="NCBI Taxonomy" id="2665721"/>
    <lineage>
        <taxon>Bacteria</taxon>
        <taxon>Bacillati</taxon>
        <taxon>Actinomycetota</taxon>
        <taxon>Actinomycetes</taxon>
        <taxon>Kitasatosporales</taxon>
        <taxon>Streptomycetaceae</taxon>
        <taxon>Streptomyces</taxon>
    </lineage>
</organism>
<keyword evidence="3" id="KW-1185">Reference proteome</keyword>
<reference evidence="3" key="1">
    <citation type="journal article" date="2019" name="Int. J. Syst. Evol. Microbiol.">
        <title>The Global Catalogue of Microorganisms (GCM) 10K type strain sequencing project: providing services to taxonomists for standard genome sequencing and annotation.</title>
        <authorList>
            <consortium name="The Broad Institute Genomics Platform"/>
            <consortium name="The Broad Institute Genome Sequencing Center for Infectious Disease"/>
            <person name="Wu L."/>
            <person name="Ma J."/>
        </authorList>
    </citation>
    <scope>NUCLEOTIDE SEQUENCE [LARGE SCALE GENOMIC DNA]</scope>
    <source>
        <strain evidence="3">CGMCC 4.7198</strain>
    </source>
</reference>
<feature type="region of interest" description="Disordered" evidence="1">
    <location>
        <begin position="1"/>
        <end position="21"/>
    </location>
</feature>
<evidence type="ECO:0000313" key="3">
    <source>
        <dbReference type="Proteomes" id="UP001596957"/>
    </source>
</evidence>
<evidence type="ECO:0000256" key="1">
    <source>
        <dbReference type="SAM" id="MobiDB-lite"/>
    </source>
</evidence>
<dbReference type="RefSeq" id="WP_381259885.1">
    <property type="nucleotide sequence ID" value="NZ_JBHTBI010000037.1"/>
</dbReference>